<dbReference type="PROSITE" id="PS50137">
    <property type="entry name" value="DS_RBD"/>
    <property type="match status" value="1"/>
</dbReference>
<dbReference type="InterPro" id="IPR014720">
    <property type="entry name" value="dsRBD_dom"/>
</dbReference>
<gene>
    <name evidence="3" type="ORF">WDJ50_07255</name>
</gene>
<dbReference type="Gene3D" id="3.30.160.20">
    <property type="match status" value="1"/>
</dbReference>
<evidence type="ECO:0000259" key="2">
    <source>
        <dbReference type="PROSITE" id="PS50137"/>
    </source>
</evidence>
<feature type="domain" description="DRBM" evidence="2">
    <location>
        <begin position="1"/>
        <end position="70"/>
    </location>
</feature>
<dbReference type="SUPFAM" id="SSF54768">
    <property type="entry name" value="dsRNA-binding domain-like"/>
    <property type="match status" value="1"/>
</dbReference>
<reference evidence="3" key="1">
    <citation type="submission" date="2024-03" db="EMBL/GenBank/DDBJ databases">
        <title>Deinococcus weizhi sp. nov., isolated from human skin.</title>
        <authorList>
            <person name="Wei Z."/>
            <person name="Tian F."/>
            <person name="Yang C."/>
            <person name="Xin L.T."/>
            <person name="Wen Z.J."/>
            <person name="Lan K.C."/>
            <person name="Yu L."/>
            <person name="Zhe W."/>
            <person name="Dan F.D."/>
            <person name="Jun W."/>
            <person name="Rui Z."/>
            <person name="Yong X.J."/>
            <person name="Ting Y."/>
            <person name="Wei X."/>
            <person name="Xu Z.G."/>
            <person name="Xin Z."/>
            <person name="Dong F.G."/>
            <person name="Ni X.M."/>
            <person name="Zheng M.G."/>
            <person name="Chun Y."/>
            <person name="Qian W.X."/>
        </authorList>
    </citation>
    <scope>NUCLEOTIDE SEQUENCE</scope>
    <source>
        <strain evidence="3">VB142</strain>
    </source>
</reference>
<dbReference type="GO" id="GO:0003723">
    <property type="term" value="F:RNA binding"/>
    <property type="evidence" value="ECO:0007669"/>
    <property type="project" value="UniProtKB-UniRule"/>
</dbReference>
<name>A0AAU6PYZ4_9DEIO</name>
<evidence type="ECO:0000313" key="3">
    <source>
        <dbReference type="EMBL" id="WYF43235.1"/>
    </source>
</evidence>
<keyword evidence="1" id="KW-0694">RNA-binding</keyword>
<organism evidence="3">
    <name type="scientific">Deinococcus sp. VB142</name>
    <dbReference type="NCBI Taxonomy" id="3112952"/>
    <lineage>
        <taxon>Bacteria</taxon>
        <taxon>Thermotogati</taxon>
        <taxon>Deinococcota</taxon>
        <taxon>Deinococci</taxon>
        <taxon>Deinococcales</taxon>
        <taxon>Deinococcaceae</taxon>
        <taxon>Deinococcus</taxon>
    </lineage>
</organism>
<evidence type="ECO:0000256" key="1">
    <source>
        <dbReference type="PROSITE-ProRule" id="PRU00266"/>
    </source>
</evidence>
<sequence length="135" mass="14458">MNAKGDLIARLVSLGLGAPTFEAEAHGPAHERTFHVKVWANGQVLATAEGRTKKDAERLAAELALRGLDGESAVSPPQLEQAAGAWPIYAPVLAEAVEAAMEFAREDATLDDVRRDAGRFYRELLADLGHSPEEA</sequence>
<protein>
    <submittedName>
        <fullName evidence="3">DsRNA-binding protein</fullName>
    </submittedName>
</protein>
<proteinExistence type="predicted"/>
<dbReference type="SMART" id="SM00358">
    <property type="entry name" value="DSRM"/>
    <property type="match status" value="1"/>
</dbReference>
<dbReference type="CDD" id="cd10845">
    <property type="entry name" value="DSRM_RNAse_III_family"/>
    <property type="match status" value="1"/>
</dbReference>
<dbReference type="EMBL" id="CP149782">
    <property type="protein sequence ID" value="WYF43235.1"/>
    <property type="molecule type" value="Genomic_DNA"/>
</dbReference>
<dbReference type="AlphaFoldDB" id="A0AAU6PYZ4"/>
<dbReference type="Pfam" id="PF00035">
    <property type="entry name" value="dsrm"/>
    <property type="match status" value="1"/>
</dbReference>
<dbReference type="RefSeq" id="WP_339093725.1">
    <property type="nucleotide sequence ID" value="NZ_CP149782.1"/>
</dbReference>
<accession>A0AAU6PYZ4</accession>